<keyword evidence="3" id="KW-1185">Reference proteome</keyword>
<gene>
    <name evidence="2" type="ORF">MSZNOR_4811</name>
</gene>
<dbReference type="EMBL" id="OX458333">
    <property type="protein sequence ID" value="CAI8967940.1"/>
    <property type="molecule type" value="Genomic_DNA"/>
</dbReference>
<proteinExistence type="predicted"/>
<name>A0ABM9I922_9GAMM</name>
<feature type="region of interest" description="Disordered" evidence="1">
    <location>
        <begin position="1"/>
        <end position="25"/>
    </location>
</feature>
<sequence length="70" mass="8007">MERNLTWTNRISPGEGSGLRTEHNSFSVNNHTRRDSYRSKTVKNGKGSIEIKAPERYGNANKLGWFGRIK</sequence>
<accession>A0ABM9I922</accession>
<evidence type="ECO:0000313" key="2">
    <source>
        <dbReference type="EMBL" id="CAI8967940.1"/>
    </source>
</evidence>
<feature type="compositionally biased region" description="Polar residues" evidence="1">
    <location>
        <begin position="1"/>
        <end position="11"/>
    </location>
</feature>
<organism evidence="2 3">
    <name type="scientific">Methylocaldum szegediense</name>
    <dbReference type="NCBI Taxonomy" id="73780"/>
    <lineage>
        <taxon>Bacteria</taxon>
        <taxon>Pseudomonadati</taxon>
        <taxon>Pseudomonadota</taxon>
        <taxon>Gammaproteobacteria</taxon>
        <taxon>Methylococcales</taxon>
        <taxon>Methylococcaceae</taxon>
        <taxon>Methylocaldum</taxon>
    </lineage>
</organism>
<dbReference type="Proteomes" id="UP001162030">
    <property type="component" value="Chromosome"/>
</dbReference>
<reference evidence="2 3" key="1">
    <citation type="submission" date="2023-03" db="EMBL/GenBank/DDBJ databases">
        <authorList>
            <person name="Pearce D."/>
        </authorList>
    </citation>
    <scope>NUCLEOTIDE SEQUENCE [LARGE SCALE GENOMIC DNA]</scope>
    <source>
        <strain evidence="2">Msz</strain>
    </source>
</reference>
<evidence type="ECO:0000313" key="3">
    <source>
        <dbReference type="Proteomes" id="UP001162030"/>
    </source>
</evidence>
<protein>
    <submittedName>
        <fullName evidence="2">Uncharacterized protein</fullName>
    </submittedName>
</protein>
<evidence type="ECO:0000256" key="1">
    <source>
        <dbReference type="SAM" id="MobiDB-lite"/>
    </source>
</evidence>